<dbReference type="EMBL" id="FCOK02000042">
    <property type="protein sequence ID" value="SAL52396.1"/>
    <property type="molecule type" value="Genomic_DNA"/>
</dbReference>
<keyword evidence="3" id="KW-0238">DNA-binding</keyword>
<accession>A0A158I741</accession>
<dbReference type="PROSITE" id="PS50931">
    <property type="entry name" value="HTH_LYSR"/>
    <property type="match status" value="1"/>
</dbReference>
<dbReference type="PANTHER" id="PTHR30537">
    <property type="entry name" value="HTH-TYPE TRANSCRIPTIONAL REGULATOR"/>
    <property type="match status" value="1"/>
</dbReference>
<dbReference type="FunFam" id="1.10.10.10:FF:000001">
    <property type="entry name" value="LysR family transcriptional regulator"/>
    <property type="match status" value="1"/>
</dbReference>
<evidence type="ECO:0000256" key="2">
    <source>
        <dbReference type="ARBA" id="ARBA00023015"/>
    </source>
</evidence>
<evidence type="ECO:0000313" key="6">
    <source>
        <dbReference type="EMBL" id="SAL52396.1"/>
    </source>
</evidence>
<organism evidence="6 7">
    <name type="scientific">Caballeronia udeis</name>
    <dbReference type="NCBI Taxonomy" id="1232866"/>
    <lineage>
        <taxon>Bacteria</taxon>
        <taxon>Pseudomonadati</taxon>
        <taxon>Pseudomonadota</taxon>
        <taxon>Betaproteobacteria</taxon>
        <taxon>Burkholderiales</taxon>
        <taxon>Burkholderiaceae</taxon>
        <taxon>Caballeronia</taxon>
    </lineage>
</organism>
<evidence type="ECO:0000256" key="4">
    <source>
        <dbReference type="ARBA" id="ARBA00023163"/>
    </source>
</evidence>
<evidence type="ECO:0000256" key="1">
    <source>
        <dbReference type="ARBA" id="ARBA00009437"/>
    </source>
</evidence>
<dbReference type="RefSeq" id="WP_063977912.1">
    <property type="nucleotide sequence ID" value="NZ_FCOK02000042.1"/>
</dbReference>
<dbReference type="OrthoDB" id="8688993at2"/>
<feature type="domain" description="HTH lysR-type" evidence="5">
    <location>
        <begin position="13"/>
        <end position="70"/>
    </location>
</feature>
<dbReference type="Pfam" id="PF00126">
    <property type="entry name" value="HTH_1"/>
    <property type="match status" value="1"/>
</dbReference>
<dbReference type="InterPro" id="IPR000847">
    <property type="entry name" value="LysR_HTH_N"/>
</dbReference>
<keyword evidence="4" id="KW-0804">Transcription</keyword>
<evidence type="ECO:0000313" key="7">
    <source>
        <dbReference type="Proteomes" id="UP000054683"/>
    </source>
</evidence>
<gene>
    <name evidence="6" type="ORF">AWB69_05422</name>
</gene>
<dbReference type="Gene3D" id="3.40.190.10">
    <property type="entry name" value="Periplasmic binding protein-like II"/>
    <property type="match status" value="2"/>
</dbReference>
<dbReference type="InterPro" id="IPR036390">
    <property type="entry name" value="WH_DNA-bd_sf"/>
</dbReference>
<dbReference type="InterPro" id="IPR005119">
    <property type="entry name" value="LysR_subst-bd"/>
</dbReference>
<evidence type="ECO:0000256" key="3">
    <source>
        <dbReference type="ARBA" id="ARBA00023125"/>
    </source>
</evidence>
<evidence type="ECO:0000259" key="5">
    <source>
        <dbReference type="PROSITE" id="PS50931"/>
    </source>
</evidence>
<dbReference type="SUPFAM" id="SSF46785">
    <property type="entry name" value="Winged helix' DNA-binding domain"/>
    <property type="match status" value="1"/>
</dbReference>
<reference evidence="6 7" key="1">
    <citation type="submission" date="2016-01" db="EMBL/GenBank/DDBJ databases">
        <authorList>
            <person name="Oliw E.H."/>
        </authorList>
    </citation>
    <scope>NUCLEOTIDE SEQUENCE [LARGE SCALE GENOMIC DNA]</scope>
    <source>
        <strain evidence="6">LMG 27134</strain>
    </source>
</reference>
<protein>
    <submittedName>
        <fullName evidence="6">LysR family transcriptional regulator</fullName>
    </submittedName>
</protein>
<dbReference type="GO" id="GO:0003700">
    <property type="term" value="F:DNA-binding transcription factor activity"/>
    <property type="evidence" value="ECO:0007669"/>
    <property type="project" value="InterPro"/>
</dbReference>
<dbReference type="GO" id="GO:0003677">
    <property type="term" value="F:DNA binding"/>
    <property type="evidence" value="ECO:0007669"/>
    <property type="project" value="UniProtKB-KW"/>
</dbReference>
<proteinExistence type="inferred from homology"/>
<dbReference type="InterPro" id="IPR058163">
    <property type="entry name" value="LysR-type_TF_proteobact-type"/>
</dbReference>
<name>A0A158I741_9BURK</name>
<dbReference type="AlphaFoldDB" id="A0A158I741"/>
<dbReference type="InterPro" id="IPR036388">
    <property type="entry name" value="WH-like_DNA-bd_sf"/>
</dbReference>
<comment type="similarity">
    <text evidence="1">Belongs to the LysR transcriptional regulatory family.</text>
</comment>
<dbReference type="Pfam" id="PF03466">
    <property type="entry name" value="LysR_substrate"/>
    <property type="match status" value="1"/>
</dbReference>
<keyword evidence="2" id="KW-0805">Transcription regulation</keyword>
<dbReference type="SUPFAM" id="SSF53850">
    <property type="entry name" value="Periplasmic binding protein-like II"/>
    <property type="match status" value="1"/>
</dbReference>
<dbReference type="Proteomes" id="UP000054683">
    <property type="component" value="Unassembled WGS sequence"/>
</dbReference>
<dbReference type="PANTHER" id="PTHR30537:SF5">
    <property type="entry name" value="HTH-TYPE TRANSCRIPTIONAL ACTIVATOR TTDR-RELATED"/>
    <property type="match status" value="1"/>
</dbReference>
<dbReference type="PRINTS" id="PR00039">
    <property type="entry name" value="HTHLYSR"/>
</dbReference>
<sequence>MQNPYDLRDRGLPSIKALIAFEATVRLGSMTAAAKELDSTQPAISQRIRQLEDSLGTLLFDRTGGRVATTETGRRLYEDVSNALKALESAVRQYKTSGIPDKRKVTIAAHFGFAHVWLLPRMADLEKTFPHLHFEITPVDLDDAPEMAQADLAIRFGRVKPDEKNERLLMNEFVFPICSPSFASKYLISEVVTETQLSTVPLLHLDRADPRWLDWEQWSRLAHLPMPVQKPRIRYNNYPLLLNAVKEGFGLALGWSVLVEQAIKDGTMVAVGPSVERKGYGYICRSRFLDNAVIAPVAEWLAATMNDGRPSNV</sequence>
<dbReference type="Gene3D" id="1.10.10.10">
    <property type="entry name" value="Winged helix-like DNA-binding domain superfamily/Winged helix DNA-binding domain"/>
    <property type="match status" value="1"/>
</dbReference>